<dbReference type="Gene3D" id="3.40.190.10">
    <property type="entry name" value="Periplasmic binding protein-like II"/>
    <property type="match status" value="2"/>
</dbReference>
<dbReference type="PANTHER" id="PTHR31528">
    <property type="entry name" value="4-AMINO-5-HYDROXYMETHYL-2-METHYLPYRIMIDINE PHOSPHATE SYNTHASE THI11-RELATED"/>
    <property type="match status" value="1"/>
</dbReference>
<evidence type="ECO:0000313" key="14">
    <source>
        <dbReference type="EMBL" id="TXR55321.1"/>
    </source>
</evidence>
<comment type="caution">
    <text evidence="14">The sequence shown here is derived from an EMBL/GenBank/DDBJ whole genome shotgun (WGS) entry which is preliminary data.</text>
</comment>
<organism evidence="14 15">
    <name type="scientific">Quadrisphaera setariae</name>
    <dbReference type="NCBI Taxonomy" id="2593304"/>
    <lineage>
        <taxon>Bacteria</taxon>
        <taxon>Bacillati</taxon>
        <taxon>Actinomycetota</taxon>
        <taxon>Actinomycetes</taxon>
        <taxon>Kineosporiales</taxon>
        <taxon>Kineosporiaceae</taxon>
        <taxon>Quadrisphaera</taxon>
    </lineage>
</organism>
<dbReference type="Pfam" id="PF09084">
    <property type="entry name" value="NMT1"/>
    <property type="match status" value="1"/>
</dbReference>
<protein>
    <recommendedName>
        <fullName evidence="10">Thiamine pyrimidine synthase</fullName>
    </recommendedName>
</protein>
<keyword evidence="6" id="KW-0479">Metal-binding</keyword>
<keyword evidence="7" id="KW-0663">Pyridoxal phosphate</keyword>
<evidence type="ECO:0000256" key="10">
    <source>
        <dbReference type="ARBA" id="ARBA00033171"/>
    </source>
</evidence>
<sequence>MTTLRRRSRLAALAAACTAVLLLSACAGSSDGPSGPGGSASASGSGVVDADRCAKNRDAGTVTYLTGYQYQASTTILEAVAAESMGFFDDVCLDVTLQPGSGDTAQGAQLTAAGRAQLSGVGSAAEAMLAVAGGADVVGVATFGHVPIATLMTEPSVTDLKQLDGTTLGHKGSLPAPLRAMLVSAGVDLGSITQVKVGYDPTVLVRGQVQSLTGYKSNEPLTLAAAGDQVTQWNPEDYGVTGSFGQLIANPAFAKAHPTAVQDFVRALLHAHEVCQTQLQQCVQAAAEKSGSGFDVTHNEQVFTTESKLVADSTPAGQPIGFVDPAALTAEGQVLVGSGELESVPDPASVFDDSYLRAVVGADGAVLWPAAGSTAAEASPSSS</sequence>
<dbReference type="Proteomes" id="UP000321234">
    <property type="component" value="Unassembled WGS sequence"/>
</dbReference>
<dbReference type="InterPro" id="IPR027939">
    <property type="entry name" value="NMT1/THI5"/>
</dbReference>
<keyword evidence="9" id="KW-0408">Iron</keyword>
<dbReference type="InterPro" id="IPR015168">
    <property type="entry name" value="SsuA/THI5"/>
</dbReference>
<feature type="chain" id="PRO_5038830526" description="Thiamine pyrimidine synthase" evidence="12">
    <location>
        <begin position="28"/>
        <end position="383"/>
    </location>
</feature>
<evidence type="ECO:0000256" key="7">
    <source>
        <dbReference type="ARBA" id="ARBA00022898"/>
    </source>
</evidence>
<dbReference type="GO" id="GO:0009228">
    <property type="term" value="P:thiamine biosynthetic process"/>
    <property type="evidence" value="ECO:0007669"/>
    <property type="project" value="UniProtKB-KW"/>
</dbReference>
<evidence type="ECO:0000259" key="13">
    <source>
        <dbReference type="Pfam" id="PF09084"/>
    </source>
</evidence>
<comment type="pathway">
    <text evidence="2">Cofactor biosynthesis; thiamine diphosphate biosynthesis.</text>
</comment>
<evidence type="ECO:0000256" key="4">
    <source>
        <dbReference type="ARBA" id="ARBA00011738"/>
    </source>
</evidence>
<accession>A0A5C8ZDS4</accession>
<comment type="similarity">
    <text evidence="3">Belongs to the NMT1/THI5 family.</text>
</comment>
<dbReference type="AlphaFoldDB" id="A0A5C8ZDS4"/>
<evidence type="ECO:0000256" key="3">
    <source>
        <dbReference type="ARBA" id="ARBA00009406"/>
    </source>
</evidence>
<keyword evidence="8" id="KW-0784">Thiamine biosynthesis</keyword>
<dbReference type="SUPFAM" id="SSF53850">
    <property type="entry name" value="Periplasmic binding protein-like II"/>
    <property type="match status" value="1"/>
</dbReference>
<dbReference type="EMBL" id="VKAC01000009">
    <property type="protein sequence ID" value="TXR55321.1"/>
    <property type="molecule type" value="Genomic_DNA"/>
</dbReference>
<comment type="subunit">
    <text evidence="4">Homodimer.</text>
</comment>
<keyword evidence="12" id="KW-0732">Signal</keyword>
<evidence type="ECO:0000256" key="11">
    <source>
        <dbReference type="ARBA" id="ARBA00048179"/>
    </source>
</evidence>
<keyword evidence="5" id="KW-0808">Transferase</keyword>
<dbReference type="RefSeq" id="WP_147927327.1">
    <property type="nucleotide sequence ID" value="NZ_VKAC01000009.1"/>
</dbReference>
<evidence type="ECO:0000256" key="9">
    <source>
        <dbReference type="ARBA" id="ARBA00023004"/>
    </source>
</evidence>
<dbReference type="GO" id="GO:0016740">
    <property type="term" value="F:transferase activity"/>
    <property type="evidence" value="ECO:0007669"/>
    <property type="project" value="UniProtKB-KW"/>
</dbReference>
<gene>
    <name evidence="14" type="ORF">FMM08_15770</name>
</gene>
<feature type="domain" description="SsuA/THI5-like" evidence="13">
    <location>
        <begin position="78"/>
        <end position="274"/>
    </location>
</feature>
<evidence type="ECO:0000256" key="1">
    <source>
        <dbReference type="ARBA" id="ARBA00003469"/>
    </source>
</evidence>
<comment type="catalytic activity">
    <reaction evidence="11">
        <text>N(6)-(pyridoxal phosphate)-L-lysyl-[4-amino-5-hydroxymethyl-2-methylpyrimidine phosphate synthase] + L-histidyl-[4-amino-5-hydroxymethyl-2-methylpyrimidine phosphate synthase] + 2 Fe(3+) + 4 H2O = L-lysyl-[4-amino-5-hydroxymethyl-2-methylpyrimidine phosphate synthase] + (2S)-2-amino-5-hydroxy-4-oxopentanoyl-[4-amino-5-hydroxymethyl-2-methylpyrimidine phosphate synthase] + 4-amino-2-methyl-5-(phosphooxymethyl)pyrimidine + 3-oxopropanoate + 2 Fe(2+) + 2 H(+)</text>
        <dbReference type="Rhea" id="RHEA:65756"/>
        <dbReference type="Rhea" id="RHEA-COMP:16892"/>
        <dbReference type="Rhea" id="RHEA-COMP:16893"/>
        <dbReference type="Rhea" id="RHEA-COMP:16894"/>
        <dbReference type="Rhea" id="RHEA-COMP:16895"/>
        <dbReference type="ChEBI" id="CHEBI:15377"/>
        <dbReference type="ChEBI" id="CHEBI:15378"/>
        <dbReference type="ChEBI" id="CHEBI:29033"/>
        <dbReference type="ChEBI" id="CHEBI:29034"/>
        <dbReference type="ChEBI" id="CHEBI:29969"/>
        <dbReference type="ChEBI" id="CHEBI:29979"/>
        <dbReference type="ChEBI" id="CHEBI:33190"/>
        <dbReference type="ChEBI" id="CHEBI:58354"/>
        <dbReference type="ChEBI" id="CHEBI:143915"/>
        <dbReference type="ChEBI" id="CHEBI:157692"/>
    </reaction>
    <physiologicalReaction direction="left-to-right" evidence="11">
        <dbReference type="Rhea" id="RHEA:65757"/>
    </physiologicalReaction>
</comment>
<evidence type="ECO:0000256" key="5">
    <source>
        <dbReference type="ARBA" id="ARBA00022679"/>
    </source>
</evidence>
<evidence type="ECO:0000256" key="6">
    <source>
        <dbReference type="ARBA" id="ARBA00022723"/>
    </source>
</evidence>
<name>A0A5C8ZDS4_9ACTN</name>
<evidence type="ECO:0000256" key="8">
    <source>
        <dbReference type="ARBA" id="ARBA00022977"/>
    </source>
</evidence>
<proteinExistence type="inferred from homology"/>
<evidence type="ECO:0000256" key="12">
    <source>
        <dbReference type="SAM" id="SignalP"/>
    </source>
</evidence>
<dbReference type="GO" id="GO:0046872">
    <property type="term" value="F:metal ion binding"/>
    <property type="evidence" value="ECO:0007669"/>
    <property type="project" value="UniProtKB-KW"/>
</dbReference>
<keyword evidence="15" id="KW-1185">Reference proteome</keyword>
<feature type="signal peptide" evidence="12">
    <location>
        <begin position="1"/>
        <end position="27"/>
    </location>
</feature>
<dbReference type="PANTHER" id="PTHR31528:SF1">
    <property type="entry name" value="4-AMINO-5-HYDROXYMETHYL-2-METHYLPYRIMIDINE PHOSPHATE SYNTHASE THI11-RELATED"/>
    <property type="match status" value="1"/>
</dbReference>
<comment type="function">
    <text evidence="1">Responsible for the formation of the pyrimidine heterocycle in the thiamine biosynthesis pathway. Catalyzes the formation of hydroxymethylpyrimidine phosphate (HMP-P) from histidine and pyridoxal phosphate (PLP). The protein uses PLP and the active site histidine to form HMP-P, generating an inactive enzyme. The enzyme can only undergo a single turnover, which suggests it is a suicide enzyme.</text>
</comment>
<dbReference type="PROSITE" id="PS51257">
    <property type="entry name" value="PROKAR_LIPOPROTEIN"/>
    <property type="match status" value="1"/>
</dbReference>
<reference evidence="14 15" key="1">
    <citation type="submission" date="2019-07" db="EMBL/GenBank/DDBJ databases">
        <title>Quadrisphaera sp. strain DD2A genome sequencing and assembly.</title>
        <authorList>
            <person name="Kim I."/>
        </authorList>
    </citation>
    <scope>NUCLEOTIDE SEQUENCE [LARGE SCALE GENOMIC DNA]</scope>
    <source>
        <strain evidence="14 15">DD2A</strain>
    </source>
</reference>
<evidence type="ECO:0000313" key="15">
    <source>
        <dbReference type="Proteomes" id="UP000321234"/>
    </source>
</evidence>
<dbReference type="OrthoDB" id="3565657at2"/>
<evidence type="ECO:0000256" key="2">
    <source>
        <dbReference type="ARBA" id="ARBA00004948"/>
    </source>
</evidence>